<protein>
    <recommendedName>
        <fullName evidence="3">Secreted protein</fullName>
    </recommendedName>
</protein>
<name>A0A4Y8WRC3_9PORP</name>
<dbReference type="EMBL" id="SPNC01000009">
    <property type="protein sequence ID" value="TFH96978.1"/>
    <property type="molecule type" value="Genomic_DNA"/>
</dbReference>
<evidence type="ECO:0000313" key="2">
    <source>
        <dbReference type="Proteomes" id="UP000297225"/>
    </source>
</evidence>
<evidence type="ECO:0008006" key="3">
    <source>
        <dbReference type="Google" id="ProtNLM"/>
    </source>
</evidence>
<proteinExistence type="predicted"/>
<comment type="caution">
    <text evidence="1">The sequence shown here is derived from an EMBL/GenBank/DDBJ whole genome shotgun (WGS) entry which is preliminary data.</text>
</comment>
<keyword evidence="2" id="KW-1185">Reference proteome</keyword>
<dbReference type="OrthoDB" id="9787053at2"/>
<dbReference type="AlphaFoldDB" id="A0A4Y8WRC3"/>
<dbReference type="Proteomes" id="UP000297225">
    <property type="component" value="Unassembled WGS sequence"/>
</dbReference>
<reference evidence="1 2" key="1">
    <citation type="submission" date="2019-03" db="EMBL/GenBank/DDBJ databases">
        <title>Porphyromonas levii Isolated from the Uterus of Dairy Cows.</title>
        <authorList>
            <person name="Francis A.M."/>
        </authorList>
    </citation>
    <scope>NUCLEOTIDE SEQUENCE [LARGE SCALE GENOMIC DNA]</scope>
    <source>
        <strain evidence="1 2">AF5678</strain>
    </source>
</reference>
<organism evidence="1 2">
    <name type="scientific">Porphyromonas levii</name>
    <dbReference type="NCBI Taxonomy" id="28114"/>
    <lineage>
        <taxon>Bacteria</taxon>
        <taxon>Pseudomonadati</taxon>
        <taxon>Bacteroidota</taxon>
        <taxon>Bacteroidia</taxon>
        <taxon>Bacteroidales</taxon>
        <taxon>Porphyromonadaceae</taxon>
        <taxon>Porphyromonas</taxon>
    </lineage>
</organism>
<dbReference type="RefSeq" id="WP_134849797.1">
    <property type="nucleotide sequence ID" value="NZ_CP197400.1"/>
</dbReference>
<gene>
    <name evidence="1" type="ORF">E4P47_01290</name>
</gene>
<accession>A0A4Y8WRC3</accession>
<sequence>MKKLILGTCAVLFSSVAFASDTPHYIITDCGTIHQIPDDATLEDACEIIDRMSAHDCRGTEIKSKDESSD</sequence>
<evidence type="ECO:0000313" key="1">
    <source>
        <dbReference type="EMBL" id="TFH96978.1"/>
    </source>
</evidence>